<dbReference type="OrthoDB" id="3357341at2759"/>
<evidence type="ECO:0000256" key="1">
    <source>
        <dbReference type="SAM" id="MobiDB-lite"/>
    </source>
</evidence>
<dbReference type="Proteomes" id="UP000193560">
    <property type="component" value="Unassembled WGS sequence"/>
</dbReference>
<evidence type="ECO:0000313" key="2">
    <source>
        <dbReference type="EMBL" id="ORZ23140.1"/>
    </source>
</evidence>
<name>A0A1X2IVS3_9FUNG</name>
<comment type="caution">
    <text evidence="2">The sequence shown here is derived from an EMBL/GenBank/DDBJ whole genome shotgun (WGS) entry which is preliminary data.</text>
</comment>
<organism evidence="2 3">
    <name type="scientific">Absidia repens</name>
    <dbReference type="NCBI Taxonomy" id="90262"/>
    <lineage>
        <taxon>Eukaryota</taxon>
        <taxon>Fungi</taxon>
        <taxon>Fungi incertae sedis</taxon>
        <taxon>Mucoromycota</taxon>
        <taxon>Mucoromycotina</taxon>
        <taxon>Mucoromycetes</taxon>
        <taxon>Mucorales</taxon>
        <taxon>Cunninghamellaceae</taxon>
        <taxon>Absidia</taxon>
    </lineage>
</organism>
<evidence type="ECO:0000313" key="3">
    <source>
        <dbReference type="Proteomes" id="UP000193560"/>
    </source>
</evidence>
<dbReference type="EMBL" id="MCGE01000003">
    <property type="protein sequence ID" value="ORZ23140.1"/>
    <property type="molecule type" value="Genomic_DNA"/>
</dbReference>
<feature type="region of interest" description="Disordered" evidence="1">
    <location>
        <begin position="266"/>
        <end position="300"/>
    </location>
</feature>
<dbReference type="STRING" id="90262.A0A1X2IVS3"/>
<sequence>MISTDDSVTWYTLARHPRNHALVDIRNKTTNELRFIKIRHRLTNFYAVSIIDPKTFDVRAETQVKSSSARLKPITLQGYQESVSLKDTSIFGFEWSFEWENQKYKWIRENPIRPFLECRTVISGYGGDRCVARYSPRGVKGEYFGLITVLGYSLTQLEDQQTMNLLLITSLTTILDKSNDNSWKKNKSNGAIFLNPNEIPSISHPDIYNGAKNKYDNLEGTDSDYYSGGSTNNDNSDEDGKQQQQKAAPWEVDSKKIRLQWSLKNIRRPSHKQQSIGIDGCASQQLSPYGGRSSPTHDLQSRQLQQVAYLSYMLSTMRQPGNATATLPSSFSQHTTATTWMEDGGARRPLQTLWHQNNHRNTNLVNNAQTNSNDNAQPQRRFNTMGERGQNMVLHQFSSGRYNSQHHRSRLHRRLSSTDCPHCIHLSQEPVSQPLLPVSSFRNSVNLHQSIPRPHRQHYL</sequence>
<accession>A0A1X2IVS3</accession>
<feature type="compositionally biased region" description="Polar residues" evidence="1">
    <location>
        <begin position="272"/>
        <end position="300"/>
    </location>
</feature>
<feature type="region of interest" description="Disordered" evidence="1">
    <location>
        <begin position="219"/>
        <end position="251"/>
    </location>
</feature>
<gene>
    <name evidence="2" type="ORF">BCR42DRAFT_404066</name>
</gene>
<keyword evidence="3" id="KW-1185">Reference proteome</keyword>
<protein>
    <submittedName>
        <fullName evidence="2">Uncharacterized protein</fullName>
    </submittedName>
</protein>
<reference evidence="2 3" key="1">
    <citation type="submission" date="2016-07" db="EMBL/GenBank/DDBJ databases">
        <title>Pervasive Adenine N6-methylation of Active Genes in Fungi.</title>
        <authorList>
            <consortium name="DOE Joint Genome Institute"/>
            <person name="Mondo S.J."/>
            <person name="Dannebaum R.O."/>
            <person name="Kuo R.C."/>
            <person name="Labutti K."/>
            <person name="Haridas S."/>
            <person name="Kuo A."/>
            <person name="Salamov A."/>
            <person name="Ahrendt S.R."/>
            <person name="Lipzen A."/>
            <person name="Sullivan W."/>
            <person name="Andreopoulos W.B."/>
            <person name="Clum A."/>
            <person name="Lindquist E."/>
            <person name="Daum C."/>
            <person name="Ramamoorthy G.K."/>
            <person name="Gryganskyi A."/>
            <person name="Culley D."/>
            <person name="Magnuson J.K."/>
            <person name="James T.Y."/>
            <person name="O'Malley M.A."/>
            <person name="Stajich J.E."/>
            <person name="Spatafora J.W."/>
            <person name="Visel A."/>
            <person name="Grigoriev I.V."/>
        </authorList>
    </citation>
    <scope>NUCLEOTIDE SEQUENCE [LARGE SCALE GENOMIC DNA]</scope>
    <source>
        <strain evidence="2 3">NRRL 1336</strain>
    </source>
</reference>
<dbReference type="AlphaFoldDB" id="A0A1X2IVS3"/>
<proteinExistence type="predicted"/>